<dbReference type="InterPro" id="IPR002915">
    <property type="entry name" value="DeoC/FbaB/LacD_aldolase"/>
</dbReference>
<feature type="active site" description="Proton donor/acceptor" evidence="7">
    <location>
        <position position="94"/>
    </location>
</feature>
<dbReference type="GO" id="GO:0009264">
    <property type="term" value="P:deoxyribonucleotide catabolic process"/>
    <property type="evidence" value="ECO:0007669"/>
    <property type="project" value="UniProtKB-UniRule"/>
</dbReference>
<dbReference type="Gene3D" id="3.20.20.70">
    <property type="entry name" value="Aldolase class I"/>
    <property type="match status" value="1"/>
</dbReference>
<dbReference type="GO" id="GO:0004139">
    <property type="term" value="F:deoxyribose-phosphate aldolase activity"/>
    <property type="evidence" value="ECO:0007669"/>
    <property type="project" value="UniProtKB-UniRule"/>
</dbReference>
<comment type="similarity">
    <text evidence="1 7">Belongs to the DeoC/FbaB aldolase family. DeoC type 1 subfamily.</text>
</comment>
<comment type="caution">
    <text evidence="8">The sequence shown here is derived from an EMBL/GenBank/DDBJ whole genome shotgun (WGS) entry which is preliminary data.</text>
</comment>
<dbReference type="NCBIfam" id="TIGR00126">
    <property type="entry name" value="deoC"/>
    <property type="match status" value="1"/>
</dbReference>
<keyword evidence="2 7" id="KW-0963">Cytoplasm</keyword>
<name>A0A7K1KRL9_9BACT</name>
<dbReference type="GO" id="GO:0006018">
    <property type="term" value="P:2-deoxyribose 1-phosphate catabolic process"/>
    <property type="evidence" value="ECO:0007669"/>
    <property type="project" value="UniProtKB-UniRule"/>
</dbReference>
<evidence type="ECO:0000313" key="8">
    <source>
        <dbReference type="EMBL" id="MUM78724.1"/>
    </source>
</evidence>
<comment type="pathway">
    <text evidence="7">Carbohydrate degradation; 2-deoxy-D-ribose 1-phosphate degradation; D-glyceraldehyde 3-phosphate and acetaldehyde from 2-deoxy-alpha-D-ribose 1-phosphate: step 2/2.</text>
</comment>
<dbReference type="Pfam" id="PF01791">
    <property type="entry name" value="DeoC"/>
    <property type="match status" value="1"/>
</dbReference>
<evidence type="ECO:0000256" key="3">
    <source>
        <dbReference type="ARBA" id="ARBA00023239"/>
    </source>
</evidence>
<feature type="active site" description="Proton donor/acceptor" evidence="7">
    <location>
        <position position="185"/>
    </location>
</feature>
<dbReference type="HAMAP" id="MF_00114">
    <property type="entry name" value="DeoC_type1"/>
    <property type="match status" value="1"/>
</dbReference>
<keyword evidence="3 7" id="KW-0456">Lyase</keyword>
<protein>
    <recommendedName>
        <fullName evidence="7">Deoxyribose-phosphate aldolase</fullName>
        <shortName evidence="7">DERA</shortName>
        <ecNumber evidence="7">4.1.2.4</ecNumber>
    </recommendedName>
    <alternativeName>
        <fullName evidence="7">2-deoxy-D-ribose 5-phosphate aldolase</fullName>
    </alternativeName>
    <alternativeName>
        <fullName evidence="7">Phosphodeoxyriboaldolase</fullName>
        <shortName evidence="7">Deoxyriboaldolase</shortName>
    </alternativeName>
</protein>
<evidence type="ECO:0000313" key="9">
    <source>
        <dbReference type="Proteomes" id="UP000461162"/>
    </source>
</evidence>
<dbReference type="EC" id="4.1.2.4" evidence="7"/>
<dbReference type="InterPro" id="IPR013785">
    <property type="entry name" value="Aldolase_TIM"/>
</dbReference>
<keyword evidence="9" id="KW-1185">Reference proteome</keyword>
<comment type="function">
    <text evidence="6 7">Catalyzes a reversible aldol reaction between acetaldehyde and D-glyceraldehyde 3-phosphate to generate 2-deoxy-D-ribose 5-phosphate.</text>
</comment>
<dbReference type="Proteomes" id="UP000461162">
    <property type="component" value="Unassembled WGS sequence"/>
</dbReference>
<feature type="active site" description="Schiff-base intermediate with acetaldehyde" evidence="7">
    <location>
        <position position="156"/>
    </location>
</feature>
<evidence type="ECO:0000256" key="7">
    <source>
        <dbReference type="HAMAP-Rule" id="MF_00114"/>
    </source>
</evidence>
<dbReference type="RefSeq" id="WP_155935572.1">
    <property type="nucleotide sequence ID" value="NZ_WODC01000011.1"/>
</dbReference>
<evidence type="ECO:0000256" key="1">
    <source>
        <dbReference type="ARBA" id="ARBA00010936"/>
    </source>
</evidence>
<dbReference type="InterPro" id="IPR011343">
    <property type="entry name" value="DeoC"/>
</dbReference>
<accession>A0A7K1KRL9</accession>
<dbReference type="PIRSF" id="PIRSF001357">
    <property type="entry name" value="DeoC"/>
    <property type="match status" value="1"/>
</dbReference>
<dbReference type="AlphaFoldDB" id="A0A7K1KRL9"/>
<evidence type="ECO:0000256" key="6">
    <source>
        <dbReference type="ARBA" id="ARBA00056337"/>
    </source>
</evidence>
<dbReference type="SMART" id="SM01133">
    <property type="entry name" value="DeoC"/>
    <property type="match status" value="1"/>
</dbReference>
<dbReference type="FunFam" id="3.20.20.70:FF:000044">
    <property type="entry name" value="Deoxyribose-phosphate aldolase"/>
    <property type="match status" value="1"/>
</dbReference>
<evidence type="ECO:0000256" key="4">
    <source>
        <dbReference type="ARBA" id="ARBA00023270"/>
    </source>
</evidence>
<sequence length="224" mass="22944">MVLAPAELARFIDHTLLKPDATVRELDELCTQAVRFGFYGVCVNSVRIGHVADRLAGRGPLPVSVVGFPLGASPSAVKALEMATAVEQGAREIDMVLNLGAFKDGDHALVAADVAAVVRAAQGVPVKVILETALLSDEEILLACNICVNSGAVFVKTSTGFGSGGATVEAVRLMRKAVGPEVGVKASGGISTYEKALSMLDAGANRIGASASVAIVSAKNPEGF</sequence>
<dbReference type="GO" id="GO:0016052">
    <property type="term" value="P:carbohydrate catabolic process"/>
    <property type="evidence" value="ECO:0007669"/>
    <property type="project" value="TreeGrafter"/>
</dbReference>
<comment type="catalytic activity">
    <reaction evidence="5 7">
        <text>2-deoxy-D-ribose 5-phosphate = D-glyceraldehyde 3-phosphate + acetaldehyde</text>
        <dbReference type="Rhea" id="RHEA:12821"/>
        <dbReference type="ChEBI" id="CHEBI:15343"/>
        <dbReference type="ChEBI" id="CHEBI:59776"/>
        <dbReference type="ChEBI" id="CHEBI:62877"/>
        <dbReference type="EC" id="4.1.2.4"/>
    </reaction>
</comment>
<dbReference type="CDD" id="cd00959">
    <property type="entry name" value="DeoC"/>
    <property type="match status" value="1"/>
</dbReference>
<proteinExistence type="inferred from homology"/>
<evidence type="ECO:0000256" key="2">
    <source>
        <dbReference type="ARBA" id="ARBA00022490"/>
    </source>
</evidence>
<reference evidence="8 9" key="1">
    <citation type="submission" date="2019-11" db="EMBL/GenBank/DDBJ databases">
        <title>Pseudodesulfovibrio alkaliphilus, sp. nov., an alkaliphilic sulfate-reducing bacteria from mud volcano of Taman peninsula, Russia.</title>
        <authorList>
            <person name="Frolova A."/>
            <person name="Merkel A.Y."/>
            <person name="Slobodkin A.I."/>
        </authorList>
    </citation>
    <scope>NUCLEOTIDE SEQUENCE [LARGE SCALE GENOMIC DNA]</scope>
    <source>
        <strain evidence="8 9">F-1</strain>
    </source>
</reference>
<dbReference type="SUPFAM" id="SSF51569">
    <property type="entry name" value="Aldolase"/>
    <property type="match status" value="1"/>
</dbReference>
<dbReference type="GO" id="GO:0005737">
    <property type="term" value="C:cytoplasm"/>
    <property type="evidence" value="ECO:0007669"/>
    <property type="project" value="UniProtKB-SubCell"/>
</dbReference>
<dbReference type="EMBL" id="WODC01000011">
    <property type="protein sequence ID" value="MUM78724.1"/>
    <property type="molecule type" value="Genomic_DNA"/>
</dbReference>
<evidence type="ECO:0000256" key="5">
    <source>
        <dbReference type="ARBA" id="ARBA00048791"/>
    </source>
</evidence>
<keyword evidence="4 7" id="KW-0704">Schiff base</keyword>
<organism evidence="8 9">
    <name type="scientific">Pseudodesulfovibrio alkaliphilus</name>
    <dbReference type="NCBI Taxonomy" id="2661613"/>
    <lineage>
        <taxon>Bacteria</taxon>
        <taxon>Pseudomonadati</taxon>
        <taxon>Thermodesulfobacteriota</taxon>
        <taxon>Desulfovibrionia</taxon>
        <taxon>Desulfovibrionales</taxon>
        <taxon>Desulfovibrionaceae</taxon>
    </lineage>
</organism>
<dbReference type="UniPathway" id="UPA00002">
    <property type="reaction ID" value="UER00468"/>
</dbReference>
<dbReference type="InterPro" id="IPR028581">
    <property type="entry name" value="DeoC_typeI"/>
</dbReference>
<gene>
    <name evidence="7 8" type="primary">deoC</name>
    <name evidence="8" type="ORF">GKC30_13870</name>
</gene>
<comment type="subcellular location">
    <subcellularLocation>
        <location evidence="7">Cytoplasm</location>
    </subcellularLocation>
</comment>
<dbReference type="PANTHER" id="PTHR10889">
    <property type="entry name" value="DEOXYRIBOSE-PHOSPHATE ALDOLASE"/>
    <property type="match status" value="1"/>
</dbReference>
<dbReference type="PANTHER" id="PTHR10889:SF1">
    <property type="entry name" value="DEOXYRIBOSE-PHOSPHATE ALDOLASE"/>
    <property type="match status" value="1"/>
</dbReference>